<dbReference type="InterPro" id="IPR012354">
    <property type="entry name" value="Esterase_lipase"/>
</dbReference>
<evidence type="ECO:0000259" key="3">
    <source>
        <dbReference type="Pfam" id="PF12146"/>
    </source>
</evidence>
<dbReference type="PIRSF" id="PIRSF017388">
    <property type="entry name" value="Esterase_lipase"/>
    <property type="match status" value="1"/>
</dbReference>
<dbReference type="Pfam" id="PF12146">
    <property type="entry name" value="Hydrolase_4"/>
    <property type="match status" value="1"/>
</dbReference>
<dbReference type="Gene3D" id="3.40.50.1820">
    <property type="entry name" value="alpha/beta hydrolase"/>
    <property type="match status" value="1"/>
</dbReference>
<dbReference type="GO" id="GO:0052689">
    <property type="term" value="F:carboxylic ester hydrolase activity"/>
    <property type="evidence" value="ECO:0007669"/>
    <property type="project" value="InterPro"/>
</dbReference>
<sequence>MKLGILFLHGYTGGRYELLPLIEYLSERYDFMLEAPEYPGHGSLLLLKGTDEDMWFEKAKQSYELLSKKVDKIVIVGFSMGGIIAGLLAKIHPPDKLVLIAPAYENVNIKYLAKNPYRFINNMRYADVKILEMVLLRTIRINFESFLSFKKLQQRALYIPEQIVSPTLIIHGTIDGLVPIEKSRQLVKRMKHAKLVEVDRGPHEICISKVNKTVFYEVEKFIFKNKKIF</sequence>
<dbReference type="SUPFAM" id="SSF53474">
    <property type="entry name" value="alpha/beta-Hydrolases"/>
    <property type="match status" value="1"/>
</dbReference>
<organism evidence="4 5">
    <name type="scientific">Mammaliicoccus lentus</name>
    <name type="common">Staphylococcus lentus</name>
    <dbReference type="NCBI Taxonomy" id="42858"/>
    <lineage>
        <taxon>Bacteria</taxon>
        <taxon>Bacillati</taxon>
        <taxon>Bacillota</taxon>
        <taxon>Bacilli</taxon>
        <taxon>Bacillales</taxon>
        <taxon>Staphylococcaceae</taxon>
        <taxon>Mammaliicoccus</taxon>
    </lineage>
</organism>
<evidence type="ECO:0000256" key="2">
    <source>
        <dbReference type="PIRSR" id="PIRSR017388-1"/>
    </source>
</evidence>
<feature type="active site" description="Charge relay system" evidence="2">
    <location>
        <position position="175"/>
    </location>
</feature>
<dbReference type="PANTHER" id="PTHR43798">
    <property type="entry name" value="MONOACYLGLYCEROL LIPASE"/>
    <property type="match status" value="1"/>
</dbReference>
<comment type="similarity">
    <text evidence="1">Belongs to the AB hydrolase superfamily.</text>
</comment>
<evidence type="ECO:0000256" key="1">
    <source>
        <dbReference type="ARBA" id="ARBA00008645"/>
    </source>
</evidence>
<name>A0AAX3W332_MAMLE</name>
<evidence type="ECO:0000313" key="5">
    <source>
        <dbReference type="Proteomes" id="UP001223261"/>
    </source>
</evidence>
<evidence type="ECO:0000313" key="4">
    <source>
        <dbReference type="EMBL" id="WHI59230.1"/>
    </source>
</evidence>
<reference evidence="4" key="1">
    <citation type="journal article" date="2023" name="Antibiotics">
        <title>Prevalence and Molecular Characterization of Methicillin-Resistant Staphylococci (MRS) and Mammaliicocci (MRM) in Dromedary Camels from Algeria: First Detection of SCCmec-mecC Hybrid in Methicillin-Resistant Mammaliicoccus lentus.</title>
        <authorList>
            <person name="Belhout C."/>
            <person name="Boyen F."/>
            <person name="Vereecke N."/>
            <person name="Theuns S."/>
            <person name="Taibi N."/>
            <person name="Stegger M."/>
            <person name="de la Fe-Rodriguez P.Y."/>
            <person name="Bouayad L."/>
            <person name="Elgroud R."/>
            <person name="Butaye P."/>
        </authorList>
    </citation>
    <scope>NUCLEOTIDE SEQUENCE</scope>
    <source>
        <strain evidence="4">7048</strain>
    </source>
</reference>
<proteinExistence type="inferred from homology"/>
<dbReference type="GO" id="GO:0016020">
    <property type="term" value="C:membrane"/>
    <property type="evidence" value="ECO:0007669"/>
    <property type="project" value="TreeGrafter"/>
</dbReference>
<gene>
    <name evidence="4" type="ORF">PYH69_10945</name>
</gene>
<dbReference type="PANTHER" id="PTHR43798:SF33">
    <property type="entry name" value="HYDROLASE, PUTATIVE (AFU_ORTHOLOGUE AFUA_2G14860)-RELATED"/>
    <property type="match status" value="1"/>
</dbReference>
<dbReference type="Proteomes" id="UP001223261">
    <property type="component" value="Chromosome"/>
</dbReference>
<dbReference type="InterPro" id="IPR022742">
    <property type="entry name" value="Hydrolase_4"/>
</dbReference>
<protein>
    <submittedName>
        <fullName evidence="4">Alpha/beta fold hydrolase</fullName>
    </submittedName>
</protein>
<dbReference type="RefSeq" id="WP_282861855.1">
    <property type="nucleotide sequence ID" value="NZ_CP118848.1"/>
</dbReference>
<accession>A0AAX3W332</accession>
<dbReference type="InterPro" id="IPR029058">
    <property type="entry name" value="AB_hydrolase_fold"/>
</dbReference>
<keyword evidence="4" id="KW-0378">Hydrolase</keyword>
<dbReference type="InterPro" id="IPR050266">
    <property type="entry name" value="AB_hydrolase_sf"/>
</dbReference>
<dbReference type="AlphaFoldDB" id="A0AAX3W332"/>
<dbReference type="EMBL" id="CP118848">
    <property type="protein sequence ID" value="WHI59230.1"/>
    <property type="molecule type" value="Genomic_DNA"/>
</dbReference>
<feature type="active site" description="Nucleophile" evidence="2">
    <location>
        <position position="79"/>
    </location>
</feature>
<feature type="active site" description="Charge relay system" evidence="2">
    <location>
        <position position="203"/>
    </location>
</feature>
<feature type="domain" description="Serine aminopeptidase S33" evidence="3">
    <location>
        <begin position="52"/>
        <end position="206"/>
    </location>
</feature>